<dbReference type="InterPro" id="IPR051060">
    <property type="entry name" value="Carbamoyltrans_HypF-like"/>
</dbReference>
<dbReference type="PROSITE" id="PS51160">
    <property type="entry name" value="ACYLPHOSPHATASE_3"/>
    <property type="match status" value="1"/>
</dbReference>
<feature type="domain" description="Acylphosphatase-like" evidence="10">
    <location>
        <begin position="12"/>
        <end position="98"/>
    </location>
</feature>
<evidence type="ECO:0000259" key="11">
    <source>
        <dbReference type="PROSITE" id="PS51163"/>
    </source>
</evidence>
<dbReference type="RefSeq" id="WP_102714714.1">
    <property type="nucleotide sequence ID" value="NZ_PJKA01000012.1"/>
</dbReference>
<dbReference type="PANTHER" id="PTHR42959:SF1">
    <property type="entry name" value="CARBAMOYLTRANSFERASE HYPF"/>
    <property type="match status" value="1"/>
</dbReference>
<dbReference type="SUPFAM" id="SSF55821">
    <property type="entry name" value="YrdC/RibB"/>
    <property type="match status" value="1"/>
</dbReference>
<feature type="active site" evidence="9">
    <location>
        <position position="45"/>
    </location>
</feature>
<dbReference type="Proteomes" id="UP000236000">
    <property type="component" value="Unassembled WGS sequence"/>
</dbReference>
<evidence type="ECO:0000256" key="2">
    <source>
        <dbReference type="ARBA" id="ARBA00008097"/>
    </source>
</evidence>
<feature type="active site" evidence="9">
    <location>
        <position position="27"/>
    </location>
</feature>
<evidence type="ECO:0000259" key="10">
    <source>
        <dbReference type="PROSITE" id="PS51160"/>
    </source>
</evidence>
<evidence type="ECO:0000256" key="8">
    <source>
        <dbReference type="PIRNR" id="PIRNR006256"/>
    </source>
</evidence>
<keyword evidence="12" id="KW-0808">Transferase</keyword>
<accession>A0A2N8HDC5</accession>
<keyword evidence="4" id="KW-0479">Metal-binding</keyword>
<proteinExistence type="inferred from homology"/>
<dbReference type="EMBL" id="PJKA01000012">
    <property type="protein sequence ID" value="PNC17882.1"/>
    <property type="molecule type" value="Genomic_DNA"/>
</dbReference>
<dbReference type="InterPro" id="IPR001792">
    <property type="entry name" value="Acylphosphatase-like_dom"/>
</dbReference>
<dbReference type="Pfam" id="PF17788">
    <property type="entry name" value="HypF_C"/>
    <property type="match status" value="1"/>
</dbReference>
<dbReference type="EC" id="6.2.-.-" evidence="8"/>
<dbReference type="PIRSF" id="PIRSF006256">
    <property type="entry name" value="CMPcnvr_hdrg_mat"/>
    <property type="match status" value="1"/>
</dbReference>
<dbReference type="InterPro" id="IPR041440">
    <property type="entry name" value="HypF_C"/>
</dbReference>
<dbReference type="GO" id="GO:0051604">
    <property type="term" value="P:protein maturation"/>
    <property type="evidence" value="ECO:0007669"/>
    <property type="project" value="TreeGrafter"/>
</dbReference>
<evidence type="ECO:0000256" key="9">
    <source>
        <dbReference type="PROSITE-ProRule" id="PRU00520"/>
    </source>
</evidence>
<dbReference type="NCBIfam" id="TIGR00143">
    <property type="entry name" value="hypF"/>
    <property type="match status" value="1"/>
</dbReference>
<keyword evidence="3" id="KW-0436">Ligase</keyword>
<keyword evidence="9" id="KW-0378">Hydrolase</keyword>
<name>A0A2N8HDC5_9BACT</name>
<dbReference type="PANTHER" id="PTHR42959">
    <property type="entry name" value="CARBAMOYLTRANSFERASE"/>
    <property type="match status" value="1"/>
</dbReference>
<dbReference type="GO" id="GO:0003998">
    <property type="term" value="F:acylphosphatase activity"/>
    <property type="evidence" value="ECO:0007669"/>
    <property type="project" value="UniProtKB-EC"/>
</dbReference>
<sequence length="775" mass="84312">MAITTIEQAAAALKFEIAGMVQGVGFRPHVYRLASQLGLKGFVRNTESGVDIHVEGKPGVPERFLAALMKSLPEHARVYGVERTVCEPAGFEEFRIVESDSSPRGVPMMLPDLAPCPECLKEMRDPSSRRYHYPFTNCTHCGPRYSIIEKLPYDRAGTSMKKFRMCPECLKEYGDVEDRRFHAQPIACPSCGPSMKVLFSDGSELGFGHGFDTPAEQVAWVLADGLIVALLGVGGFQLLADASSEAAVRRLRRLKGRDAKPFAVMVPDVAAAEKLCRLSEEEKRLLVSPAAPIVLAPGRKDVDLAPSVCMFSRFVGVMLPSSPLHALLMDVWDKPLVVTSGNLSGEPLCISVEEGLQKLGHVADVFFVHDRPVVRPVDDSVVRVADGRAVMVRRARGYAPRPVWRTSPDTPHVLALGSGLKNTVCWLKDGVAVMSQHLGDLDSAASLNAFERTVETLSRTLGGVPQVIAVDAHPDGPSSALGRRLAREWNVEVVPVQHHQAHVLACAAENETPFPALGAAWDGTGFGTDGTVWGGEFFVMEGEGEPRRVARLRPFLLPGGDEAVREPARCACSLARQMSPWRTDGLDRRLESGMTRQKREALEAMMGRNIHAPATSSMGRLFDAMAFWCGFDGVAGCEGHAAMLLESWAAAAVVEEVQGDPYEWIMHESEGLLELDWRPLLKAVDDDLLAGVSRGCIARKFHDSLVNLAFDVAEHFCLDRLVLGGGCFQNAFLLEGLAGMAQSRRCRLSLPQRVPCNDGGISLGQAAAVVRQWKG</sequence>
<keyword evidence="6" id="KW-0862">Zinc</keyword>
<comment type="catalytic activity">
    <reaction evidence="9">
        <text>an acyl phosphate + H2O = a carboxylate + phosphate + H(+)</text>
        <dbReference type="Rhea" id="RHEA:14965"/>
        <dbReference type="ChEBI" id="CHEBI:15377"/>
        <dbReference type="ChEBI" id="CHEBI:15378"/>
        <dbReference type="ChEBI" id="CHEBI:29067"/>
        <dbReference type="ChEBI" id="CHEBI:43474"/>
        <dbReference type="ChEBI" id="CHEBI:59918"/>
        <dbReference type="EC" id="3.6.1.7"/>
    </reaction>
</comment>
<evidence type="ECO:0000256" key="4">
    <source>
        <dbReference type="ARBA" id="ARBA00022723"/>
    </source>
</evidence>
<dbReference type="GO" id="GO:0016743">
    <property type="term" value="F:carboxyl- or carbamoyltransferase activity"/>
    <property type="evidence" value="ECO:0007669"/>
    <property type="project" value="UniProtKB-UniRule"/>
</dbReference>
<dbReference type="InterPro" id="IPR017968">
    <property type="entry name" value="Acylphosphatase_CS"/>
</dbReference>
<dbReference type="Gene3D" id="3.30.420.40">
    <property type="match status" value="1"/>
</dbReference>
<organism evidence="12 13">
    <name type="scientific">Akkermansia muciniphila</name>
    <dbReference type="NCBI Taxonomy" id="239935"/>
    <lineage>
        <taxon>Bacteria</taxon>
        <taxon>Pseudomonadati</taxon>
        <taxon>Verrucomicrobiota</taxon>
        <taxon>Verrucomicrobiia</taxon>
        <taxon>Verrucomicrobiales</taxon>
        <taxon>Akkermansiaceae</taxon>
        <taxon>Akkermansia</taxon>
    </lineage>
</organism>
<dbReference type="Pfam" id="PF01300">
    <property type="entry name" value="Sua5_yciO_yrdC"/>
    <property type="match status" value="1"/>
</dbReference>
<dbReference type="Gene3D" id="3.90.870.50">
    <property type="match status" value="1"/>
</dbReference>
<feature type="domain" description="YrdC-like" evidence="11">
    <location>
        <begin position="212"/>
        <end position="397"/>
    </location>
</feature>
<evidence type="ECO:0000256" key="6">
    <source>
        <dbReference type="ARBA" id="ARBA00022833"/>
    </source>
</evidence>
<evidence type="ECO:0000313" key="13">
    <source>
        <dbReference type="Proteomes" id="UP000236000"/>
    </source>
</evidence>
<dbReference type="Pfam" id="PF22521">
    <property type="entry name" value="HypF_C_2"/>
    <property type="match status" value="1"/>
</dbReference>
<dbReference type="GO" id="GO:0008270">
    <property type="term" value="F:zinc ion binding"/>
    <property type="evidence" value="ECO:0007669"/>
    <property type="project" value="UniProtKB-KW"/>
</dbReference>
<comment type="pathway">
    <text evidence="1">Protein modification; [NiFe] hydrogenase maturation.</text>
</comment>
<dbReference type="InterPro" id="IPR011125">
    <property type="entry name" value="Znf_HypF"/>
</dbReference>
<evidence type="ECO:0000256" key="5">
    <source>
        <dbReference type="ARBA" id="ARBA00022771"/>
    </source>
</evidence>
<gene>
    <name evidence="12" type="primary">hypF</name>
    <name evidence="12" type="ORF">CXU22_09120</name>
</gene>
<comment type="catalytic activity">
    <reaction evidence="7">
        <text>C-terminal L-cysteinyl-[HypE protein] + carbamoyl phosphate + ATP + H2O = C-terminal S-carboxamide-L-cysteinyl-[HypE protein] + AMP + phosphate + diphosphate + H(+)</text>
        <dbReference type="Rhea" id="RHEA:55636"/>
        <dbReference type="Rhea" id="RHEA-COMP:14247"/>
        <dbReference type="Rhea" id="RHEA-COMP:14392"/>
        <dbReference type="ChEBI" id="CHEBI:15377"/>
        <dbReference type="ChEBI" id="CHEBI:15378"/>
        <dbReference type="ChEBI" id="CHEBI:30616"/>
        <dbReference type="ChEBI" id="CHEBI:33019"/>
        <dbReference type="ChEBI" id="CHEBI:43474"/>
        <dbReference type="ChEBI" id="CHEBI:58228"/>
        <dbReference type="ChEBI" id="CHEBI:76913"/>
        <dbReference type="ChEBI" id="CHEBI:139126"/>
        <dbReference type="ChEBI" id="CHEBI:456215"/>
    </reaction>
</comment>
<dbReference type="PROSITE" id="PS51163">
    <property type="entry name" value="YRDC"/>
    <property type="match status" value="1"/>
</dbReference>
<dbReference type="Gene3D" id="3.30.110.120">
    <property type="match status" value="1"/>
</dbReference>
<dbReference type="Gene3D" id="3.30.420.360">
    <property type="match status" value="1"/>
</dbReference>
<dbReference type="InterPro" id="IPR055128">
    <property type="entry name" value="HypF_C_2"/>
</dbReference>
<evidence type="ECO:0000313" key="12">
    <source>
        <dbReference type="EMBL" id="PNC17882.1"/>
    </source>
</evidence>
<reference evidence="12 13" key="1">
    <citation type="journal article" date="2017" name="BMC Genomics">
        <title>Genome sequencing of 39 Akkermansia muciniphila isolates reveals its population structure, genomic and functional diverisity, and global distribution in mammalian gut microbiotas.</title>
        <authorList>
            <person name="Guo X."/>
            <person name="Li S."/>
            <person name="Zhang J."/>
            <person name="Wu F."/>
            <person name="Li X."/>
            <person name="Wu D."/>
            <person name="Zhang M."/>
            <person name="Ou Z."/>
            <person name="Jie Z."/>
            <person name="Yan Q."/>
            <person name="Li P."/>
            <person name="Yi J."/>
            <person name="Peng Y."/>
        </authorList>
    </citation>
    <scope>NUCLEOTIDE SEQUENCE [LARGE SCALE GENOMIC DNA]</scope>
    <source>
        <strain evidence="12 13">GP24</strain>
    </source>
</reference>
<dbReference type="InterPro" id="IPR036046">
    <property type="entry name" value="Acylphosphatase-like_dom_sf"/>
</dbReference>
<dbReference type="GO" id="GO:0016874">
    <property type="term" value="F:ligase activity"/>
    <property type="evidence" value="ECO:0007669"/>
    <property type="project" value="UniProtKB-UniRule"/>
</dbReference>
<comment type="caution">
    <text evidence="12">The sequence shown here is derived from an EMBL/GenBank/DDBJ whole genome shotgun (WGS) entry which is preliminary data.</text>
</comment>
<keyword evidence="5" id="KW-0863">Zinc-finger</keyword>
<dbReference type="InterPro" id="IPR004421">
    <property type="entry name" value="Carbamoyltransferase_HypF"/>
</dbReference>
<dbReference type="OrthoDB" id="9808093at2"/>
<dbReference type="UniPathway" id="UPA00335"/>
<dbReference type="Pfam" id="PF00708">
    <property type="entry name" value="Acylphosphatase"/>
    <property type="match status" value="1"/>
</dbReference>
<dbReference type="Pfam" id="PF07503">
    <property type="entry name" value="zf-HYPF"/>
    <property type="match status" value="2"/>
</dbReference>
<evidence type="ECO:0000256" key="3">
    <source>
        <dbReference type="ARBA" id="ARBA00022598"/>
    </source>
</evidence>
<dbReference type="AlphaFoldDB" id="A0A2N8HDC5"/>
<dbReference type="GO" id="GO:0003725">
    <property type="term" value="F:double-stranded RNA binding"/>
    <property type="evidence" value="ECO:0007669"/>
    <property type="project" value="InterPro"/>
</dbReference>
<dbReference type="InterPro" id="IPR006070">
    <property type="entry name" value="Sua5-like_dom"/>
</dbReference>
<evidence type="ECO:0000256" key="7">
    <source>
        <dbReference type="ARBA" id="ARBA00048220"/>
    </source>
</evidence>
<comment type="similarity">
    <text evidence="2 8">Belongs to the carbamoyltransferase HypF family.</text>
</comment>
<dbReference type="InterPro" id="IPR017945">
    <property type="entry name" value="DHBP_synth_RibB-like_a/b_dom"/>
</dbReference>
<protein>
    <recommendedName>
        <fullName evidence="8">Carbamoyltransferase</fullName>
        <ecNumber evidence="8">6.2.-.-</ecNumber>
    </recommendedName>
</protein>
<evidence type="ECO:0000256" key="1">
    <source>
        <dbReference type="ARBA" id="ARBA00004711"/>
    </source>
</evidence>
<dbReference type="PROSITE" id="PS00150">
    <property type="entry name" value="ACYLPHOSPHATASE_1"/>
    <property type="match status" value="1"/>
</dbReference>
<dbReference type="SUPFAM" id="SSF54975">
    <property type="entry name" value="Acylphosphatase/BLUF domain-like"/>
    <property type="match status" value="1"/>
</dbReference>